<gene>
    <name evidence="1" type="ORF">AMS66_12265</name>
</gene>
<dbReference type="SUPFAM" id="SSF52058">
    <property type="entry name" value="L domain-like"/>
    <property type="match status" value="1"/>
</dbReference>
<evidence type="ECO:0000313" key="1">
    <source>
        <dbReference type="EMBL" id="KOY16139.1"/>
    </source>
</evidence>
<evidence type="ECO:0000313" key="2">
    <source>
        <dbReference type="Proteomes" id="UP000037688"/>
    </source>
</evidence>
<protein>
    <recommendedName>
        <fullName evidence="3">Internalin</fullName>
    </recommendedName>
</protein>
<reference evidence="1 2" key="1">
    <citation type="submission" date="2015-08" db="EMBL/GenBank/DDBJ databases">
        <title>Draft genome sequence of cellulolytic and xylanolytic Paenibacillus sp. A59, isolated from a decaying forest soil from Patagonia, Argentina.</title>
        <authorList>
            <person name="Ghio S."/>
            <person name="Caceres A.M."/>
            <person name="Talia P."/>
            <person name="Grasso D."/>
            <person name="Campos E."/>
        </authorList>
    </citation>
    <scope>NUCLEOTIDE SEQUENCE [LARGE SCALE GENOMIC DNA]</scope>
    <source>
        <strain evidence="1 2">A59</strain>
    </source>
</reference>
<dbReference type="InterPro" id="IPR001611">
    <property type="entry name" value="Leu-rich_rpt"/>
</dbReference>
<sequence length="115" mass="12379">MGKYKAALQAAIAGLTEVNLTAPIVIQDVYLRDSIKTALGITGDLTFGDMLKLTTLNSKSGRLRSLEGLQYANNLVRLDITGNAITDFSPLKGLTKLDNLLANPQIVEIPLKPLI</sequence>
<dbReference type="EMBL" id="LITU01000055">
    <property type="protein sequence ID" value="KOY16139.1"/>
    <property type="molecule type" value="Genomic_DNA"/>
</dbReference>
<dbReference type="PROSITE" id="PS51450">
    <property type="entry name" value="LRR"/>
    <property type="match status" value="1"/>
</dbReference>
<dbReference type="PATRIC" id="fig|1705561.3.peg.2346"/>
<comment type="caution">
    <text evidence="1">The sequence shown here is derived from an EMBL/GenBank/DDBJ whole genome shotgun (WGS) entry which is preliminary data.</text>
</comment>
<dbReference type="Proteomes" id="UP000037688">
    <property type="component" value="Unassembled WGS sequence"/>
</dbReference>
<dbReference type="AlphaFoldDB" id="A0A0M9BPG6"/>
<dbReference type="InterPro" id="IPR032675">
    <property type="entry name" value="LRR_dom_sf"/>
</dbReference>
<name>A0A0M9BPG6_9BACL</name>
<dbReference type="RefSeq" id="WP_053781076.1">
    <property type="nucleotide sequence ID" value="NZ_LITU01000055.1"/>
</dbReference>
<evidence type="ECO:0008006" key="3">
    <source>
        <dbReference type="Google" id="ProtNLM"/>
    </source>
</evidence>
<dbReference type="OrthoDB" id="2680104at2"/>
<keyword evidence="2" id="KW-1185">Reference proteome</keyword>
<proteinExistence type="predicted"/>
<accession>A0A0M9BPG6</accession>
<organism evidence="1 2">
    <name type="scientific">Paenibacillus xylanivorans</name>
    <dbReference type="NCBI Taxonomy" id="1705561"/>
    <lineage>
        <taxon>Bacteria</taxon>
        <taxon>Bacillati</taxon>
        <taxon>Bacillota</taxon>
        <taxon>Bacilli</taxon>
        <taxon>Bacillales</taxon>
        <taxon>Paenibacillaceae</taxon>
        <taxon>Paenibacillus</taxon>
    </lineage>
</organism>
<dbReference type="Gene3D" id="3.80.10.10">
    <property type="entry name" value="Ribonuclease Inhibitor"/>
    <property type="match status" value="1"/>
</dbReference>